<comment type="caution">
    <text evidence="11">The sequence shown here is derived from an EMBL/GenBank/DDBJ whole genome shotgun (WGS) entry which is preliminary data.</text>
</comment>
<dbReference type="InterPro" id="IPR002401">
    <property type="entry name" value="Cyt_P450_E_grp-I"/>
</dbReference>
<dbReference type="OrthoDB" id="6692864at2759"/>
<dbReference type="InterPro" id="IPR036396">
    <property type="entry name" value="Cyt_P450_sf"/>
</dbReference>
<evidence type="ECO:0000256" key="10">
    <source>
        <dbReference type="SAM" id="Phobius"/>
    </source>
</evidence>
<feature type="region of interest" description="Disordered" evidence="9">
    <location>
        <begin position="486"/>
        <end position="507"/>
    </location>
</feature>
<evidence type="ECO:0000256" key="1">
    <source>
        <dbReference type="ARBA" id="ARBA00001971"/>
    </source>
</evidence>
<comment type="similarity">
    <text evidence="3">Belongs to the cytochrome P450 family.</text>
</comment>
<dbReference type="PRINTS" id="PR00385">
    <property type="entry name" value="P450"/>
</dbReference>
<dbReference type="GO" id="GO:0004497">
    <property type="term" value="F:monooxygenase activity"/>
    <property type="evidence" value="ECO:0007669"/>
    <property type="project" value="UniProtKB-KW"/>
</dbReference>
<evidence type="ECO:0000256" key="4">
    <source>
        <dbReference type="ARBA" id="ARBA00022723"/>
    </source>
</evidence>
<evidence type="ECO:0000256" key="7">
    <source>
        <dbReference type="ARBA" id="ARBA00023033"/>
    </source>
</evidence>
<dbReference type="PANTHER" id="PTHR24305">
    <property type="entry name" value="CYTOCHROME P450"/>
    <property type="match status" value="1"/>
</dbReference>
<proteinExistence type="inferred from homology"/>
<feature type="compositionally biased region" description="Low complexity" evidence="9">
    <location>
        <begin position="496"/>
        <end position="507"/>
    </location>
</feature>
<dbReference type="GO" id="GO:0020037">
    <property type="term" value="F:heme binding"/>
    <property type="evidence" value="ECO:0007669"/>
    <property type="project" value="InterPro"/>
</dbReference>
<comment type="cofactor">
    <cofactor evidence="1 8">
        <name>heme</name>
        <dbReference type="ChEBI" id="CHEBI:30413"/>
    </cofactor>
</comment>
<dbReference type="GO" id="GO:0016705">
    <property type="term" value="F:oxidoreductase activity, acting on paired donors, with incorporation or reduction of molecular oxygen"/>
    <property type="evidence" value="ECO:0007669"/>
    <property type="project" value="InterPro"/>
</dbReference>
<dbReference type="InterPro" id="IPR050121">
    <property type="entry name" value="Cytochrome_P450_monoxygenase"/>
</dbReference>
<evidence type="ECO:0000256" key="2">
    <source>
        <dbReference type="ARBA" id="ARBA00005179"/>
    </source>
</evidence>
<accession>A0A4V6S160</accession>
<comment type="pathway">
    <text evidence="2">Secondary metabolite biosynthesis.</text>
</comment>
<keyword evidence="8" id="KW-0349">Heme</keyword>
<evidence type="ECO:0000256" key="3">
    <source>
        <dbReference type="ARBA" id="ARBA00010617"/>
    </source>
</evidence>
<evidence type="ECO:0000256" key="8">
    <source>
        <dbReference type="PIRSR" id="PIRSR602401-1"/>
    </source>
</evidence>
<keyword evidence="12" id="KW-1185">Reference proteome</keyword>
<dbReference type="PANTHER" id="PTHR24305:SF187">
    <property type="entry name" value="P450, PUTATIVE (EUROFUNG)-RELATED"/>
    <property type="match status" value="1"/>
</dbReference>
<dbReference type="GO" id="GO:0005506">
    <property type="term" value="F:iron ion binding"/>
    <property type="evidence" value="ECO:0007669"/>
    <property type="project" value="InterPro"/>
</dbReference>
<evidence type="ECO:0000313" key="12">
    <source>
        <dbReference type="Proteomes" id="UP000308199"/>
    </source>
</evidence>
<keyword evidence="6 8" id="KW-0408">Iron</keyword>
<sequence>MDVFSALHNIKMIHLSLRDTVIIDVASALLVHLIYKRYEFDASRLIISLLLLVVIPSIPAAFFVPHFSGSTFLAFLSSFTIFYLVLISSIAAYRLSPWHPLAQYPGPILAKLTKFWGTWMMATGRNHIHLKQMHDAYGPYVRIGPNELSIVDASVISSVLGSEGMPKGPMWSGRMIKNSTPSLLAMRSAHAHAARRKPWNRAFNSAAVKGYEPIVIKRGLQLVRELEKRTSGVDLAEWISFFTTDFMGDMAFGGGFELMRDGGDKEGVWSTIEDGMEFLAVIQHLPWLSPLLFIIPGAMKNVYRFRTFCRERVQKRKAHGSLSKDLFYHLIDEDHIEKTPPSTEVVISDGGLAIVAGSDTTATVLSGIFFFLLTNPSVHARLQQEIDAAFPLGEGEPFDATKLAEMSFLNAVINETLRLQPPVPTYLQRAPEEGSGGKWIGDRFIPEGTAVVIPPYVISRDSRYFSPAPDSFWPERWLHPSVIRRTPKQQESMAQTPYSSTLLSSPTLNPDASPDVITNTAAFIPFSYGPANCAGRALAQTEMRMIVALLMQHFSMRFADGYDPRDWEAHIEDWFTVKKGKLHVVLTPRV</sequence>
<dbReference type="Gene3D" id="1.10.630.10">
    <property type="entry name" value="Cytochrome P450"/>
    <property type="match status" value="1"/>
</dbReference>
<dbReference type="InterPro" id="IPR001128">
    <property type="entry name" value="Cyt_P450"/>
</dbReference>
<keyword evidence="10" id="KW-1133">Transmembrane helix</keyword>
<keyword evidence="10" id="KW-0472">Membrane</keyword>
<dbReference type="SUPFAM" id="SSF48264">
    <property type="entry name" value="Cytochrome P450"/>
    <property type="match status" value="1"/>
</dbReference>
<dbReference type="CDD" id="cd11061">
    <property type="entry name" value="CYP67-like"/>
    <property type="match status" value="1"/>
</dbReference>
<dbReference type="PRINTS" id="PR00463">
    <property type="entry name" value="EP450I"/>
</dbReference>
<keyword evidence="4 8" id="KW-0479">Metal-binding</keyword>
<dbReference type="AlphaFoldDB" id="A0A4V6S160"/>
<reference evidence="11 12" key="1">
    <citation type="submission" date="2019-02" db="EMBL/GenBank/DDBJ databases">
        <title>Genome sequencing of the rare red list fungi Phellinidium pouzarii.</title>
        <authorList>
            <person name="Buettner E."/>
            <person name="Kellner H."/>
        </authorList>
    </citation>
    <scope>NUCLEOTIDE SEQUENCE [LARGE SCALE GENOMIC DNA]</scope>
    <source>
        <strain evidence="11 12">DSM 108285</strain>
    </source>
</reference>
<protein>
    <recommendedName>
        <fullName evidence="13">Cytochrome P450</fullName>
    </recommendedName>
</protein>
<feature type="transmembrane region" description="Helical" evidence="10">
    <location>
        <begin position="12"/>
        <end position="33"/>
    </location>
</feature>
<organism evidence="11 12">
    <name type="scientific">Phellinidium pouzarii</name>
    <dbReference type="NCBI Taxonomy" id="167371"/>
    <lineage>
        <taxon>Eukaryota</taxon>
        <taxon>Fungi</taxon>
        <taxon>Dikarya</taxon>
        <taxon>Basidiomycota</taxon>
        <taxon>Agaricomycotina</taxon>
        <taxon>Agaricomycetes</taxon>
        <taxon>Hymenochaetales</taxon>
        <taxon>Hymenochaetaceae</taxon>
        <taxon>Phellinidium</taxon>
    </lineage>
</organism>
<dbReference type="Proteomes" id="UP000308199">
    <property type="component" value="Unassembled WGS sequence"/>
</dbReference>
<evidence type="ECO:0000256" key="5">
    <source>
        <dbReference type="ARBA" id="ARBA00023002"/>
    </source>
</evidence>
<name>A0A4V6S160_9AGAM</name>
<feature type="binding site" description="axial binding residue" evidence="8">
    <location>
        <position position="533"/>
    </location>
    <ligand>
        <name>heme</name>
        <dbReference type="ChEBI" id="CHEBI:30413"/>
    </ligand>
    <ligandPart>
        <name>Fe</name>
        <dbReference type="ChEBI" id="CHEBI:18248"/>
    </ligandPart>
</feature>
<keyword evidence="5" id="KW-0560">Oxidoreductase</keyword>
<keyword evidence="10" id="KW-0812">Transmembrane</keyword>
<dbReference type="EMBL" id="SGPK01000246">
    <property type="protein sequence ID" value="THH05653.1"/>
    <property type="molecule type" value="Genomic_DNA"/>
</dbReference>
<evidence type="ECO:0008006" key="13">
    <source>
        <dbReference type="Google" id="ProtNLM"/>
    </source>
</evidence>
<feature type="transmembrane region" description="Helical" evidence="10">
    <location>
        <begin position="45"/>
        <end position="64"/>
    </location>
</feature>
<evidence type="ECO:0000256" key="6">
    <source>
        <dbReference type="ARBA" id="ARBA00023004"/>
    </source>
</evidence>
<keyword evidence="7" id="KW-0503">Monooxygenase</keyword>
<feature type="transmembrane region" description="Helical" evidence="10">
    <location>
        <begin position="70"/>
        <end position="93"/>
    </location>
</feature>
<evidence type="ECO:0000313" key="11">
    <source>
        <dbReference type="EMBL" id="THH05653.1"/>
    </source>
</evidence>
<dbReference type="Pfam" id="PF00067">
    <property type="entry name" value="p450"/>
    <property type="match status" value="1"/>
</dbReference>
<evidence type="ECO:0000256" key="9">
    <source>
        <dbReference type="SAM" id="MobiDB-lite"/>
    </source>
</evidence>
<gene>
    <name evidence="11" type="ORF">EW145_g4639</name>
</gene>